<keyword evidence="3" id="KW-0413">Isomerase</keyword>
<organism evidence="6 7">
    <name type="scientific">Diversispora epigaea</name>
    <dbReference type="NCBI Taxonomy" id="1348612"/>
    <lineage>
        <taxon>Eukaryota</taxon>
        <taxon>Fungi</taxon>
        <taxon>Fungi incertae sedis</taxon>
        <taxon>Mucoromycota</taxon>
        <taxon>Glomeromycotina</taxon>
        <taxon>Glomeromycetes</taxon>
        <taxon>Diversisporales</taxon>
        <taxon>Diversisporaceae</taxon>
        <taxon>Diversispora</taxon>
    </lineage>
</organism>
<comment type="similarity">
    <text evidence="1">Belongs to the tRNA pseudouridine synthase TruA family.</text>
</comment>
<dbReference type="InterPro" id="IPR020094">
    <property type="entry name" value="TruA/RsuA/RluB/E/F_N"/>
</dbReference>
<dbReference type="EMBL" id="PQFF01000402">
    <property type="protein sequence ID" value="RHZ52577.1"/>
    <property type="molecule type" value="Genomic_DNA"/>
</dbReference>
<dbReference type="InterPro" id="IPR020095">
    <property type="entry name" value="PsdUridine_synth_TruA_C"/>
</dbReference>
<dbReference type="SUPFAM" id="SSF55120">
    <property type="entry name" value="Pseudouridine synthase"/>
    <property type="match status" value="1"/>
</dbReference>
<dbReference type="PANTHER" id="PTHR11142">
    <property type="entry name" value="PSEUDOURIDYLATE SYNTHASE"/>
    <property type="match status" value="1"/>
</dbReference>
<evidence type="ECO:0000256" key="3">
    <source>
        <dbReference type="ARBA" id="ARBA00023235"/>
    </source>
</evidence>
<dbReference type="GO" id="GO:0005737">
    <property type="term" value="C:cytoplasm"/>
    <property type="evidence" value="ECO:0007669"/>
    <property type="project" value="TreeGrafter"/>
</dbReference>
<keyword evidence="7" id="KW-1185">Reference proteome</keyword>
<dbReference type="PANTHER" id="PTHR11142:SF5">
    <property type="entry name" value="TRNA PSEUDOURIDINE(38_39) SYNTHASE"/>
    <property type="match status" value="1"/>
</dbReference>
<dbReference type="Gene3D" id="3.30.70.660">
    <property type="entry name" value="Pseudouridine synthase I, catalytic domain, C-terminal subdomain"/>
    <property type="match status" value="1"/>
</dbReference>
<dbReference type="InterPro" id="IPR020097">
    <property type="entry name" value="PsdUridine_synth_TruA_a/b_dom"/>
</dbReference>
<dbReference type="CDD" id="cd02569">
    <property type="entry name" value="PseudoU_synth_ScPus3"/>
    <property type="match status" value="1"/>
</dbReference>
<name>A0A397GPW2_9GLOM</name>
<dbReference type="Proteomes" id="UP000266861">
    <property type="component" value="Unassembled WGS sequence"/>
</dbReference>
<sequence length="578" mass="67400">MNVCFKNSIKSIHSTCKFLFWSRLIMTQSTQLSGFEKYANWSKEELIVKLLGYENQQIDNDQIVNEQISNDQIVNEDNDSTNRTEVNVAKKQNSIPKKKKSPRPFDMSKYSKRRIALKVAYFGWNYHGFETNVPNEKRRPTIEGQLFSALMKAKMISDPSECNFTKCGRTDKGVSSLGQVVAFNVRSNLPHDSSEVLPSRNVESNVETNVEFSVETNVEFSVETNVESNVETNVESTTDIETNDVKTKIEEIPFVESINNLLPDDIRIIAWAPVNPDFSARFDCRYRHYKYFFVKGNLDIDLMRDAANRFLGTHDFRNFCKLDPSKQIKNFDRIILKVGIEKVQQSSFFSSQFSGTKEFYEFNLIANAFLWHQVRCMMAILFLVGQKLEPPSIIDNLLDITKTPAKPNYEMANELPLILYDCKYDNIINWQFGRDKDKMFNMPIRIYKHIYEQWNIHMTKALIFSTFLNDFGNISLKQLKPNDQEINEIQEINEMQEINEIKEMVNDEKNELSKNQNLNMTLDEFVFSNIDTKKYIITGGGKEAKTRNYIKIEKRQTNEPVEIRNEKYKAKKIKLEQS</sequence>
<dbReference type="OrthoDB" id="25767at2759"/>
<dbReference type="InterPro" id="IPR020103">
    <property type="entry name" value="PsdUridine_synth_cat_dom_sf"/>
</dbReference>
<feature type="region of interest" description="Disordered" evidence="4">
    <location>
        <begin position="75"/>
        <end position="106"/>
    </location>
</feature>
<accession>A0A397GPW2</accession>
<dbReference type="GO" id="GO:1990481">
    <property type="term" value="P:mRNA pseudouridine synthesis"/>
    <property type="evidence" value="ECO:0007669"/>
    <property type="project" value="TreeGrafter"/>
</dbReference>
<evidence type="ECO:0000256" key="2">
    <source>
        <dbReference type="ARBA" id="ARBA00022694"/>
    </source>
</evidence>
<keyword evidence="2" id="KW-0819">tRNA processing</keyword>
<evidence type="ECO:0000256" key="1">
    <source>
        <dbReference type="ARBA" id="ARBA00009375"/>
    </source>
</evidence>
<dbReference type="GO" id="GO:0003723">
    <property type="term" value="F:RNA binding"/>
    <property type="evidence" value="ECO:0007669"/>
    <property type="project" value="InterPro"/>
</dbReference>
<dbReference type="Gene3D" id="3.30.70.580">
    <property type="entry name" value="Pseudouridine synthase I, catalytic domain, N-terminal subdomain"/>
    <property type="match status" value="1"/>
</dbReference>
<dbReference type="GO" id="GO:0005634">
    <property type="term" value="C:nucleus"/>
    <property type="evidence" value="ECO:0007669"/>
    <property type="project" value="TreeGrafter"/>
</dbReference>
<dbReference type="InterPro" id="IPR041707">
    <property type="entry name" value="Pus3-like"/>
</dbReference>
<proteinExistence type="inferred from homology"/>
<protein>
    <recommendedName>
        <fullName evidence="5">Pseudouridine synthase I TruA alpha/beta domain-containing protein</fullName>
    </recommendedName>
</protein>
<reference evidence="6 7" key="1">
    <citation type="submission" date="2018-08" db="EMBL/GenBank/DDBJ databases">
        <title>Genome and evolution of the arbuscular mycorrhizal fungus Diversispora epigaea (formerly Glomus versiforme) and its bacterial endosymbionts.</title>
        <authorList>
            <person name="Sun X."/>
            <person name="Fei Z."/>
            <person name="Harrison M."/>
        </authorList>
    </citation>
    <scope>NUCLEOTIDE SEQUENCE [LARGE SCALE GENOMIC DNA]</scope>
    <source>
        <strain evidence="6 7">IT104</strain>
    </source>
</reference>
<evidence type="ECO:0000313" key="7">
    <source>
        <dbReference type="Proteomes" id="UP000266861"/>
    </source>
</evidence>
<dbReference type="Pfam" id="PF01416">
    <property type="entry name" value="PseudoU_synth_1"/>
    <property type="match status" value="1"/>
</dbReference>
<dbReference type="STRING" id="1348612.A0A397GPW2"/>
<gene>
    <name evidence="6" type="ORF">Glove_460g46</name>
</gene>
<dbReference type="GO" id="GO:0009982">
    <property type="term" value="F:pseudouridine synthase activity"/>
    <property type="evidence" value="ECO:0007669"/>
    <property type="project" value="InterPro"/>
</dbReference>
<comment type="caution">
    <text evidence="6">The sequence shown here is derived from an EMBL/GenBank/DDBJ whole genome shotgun (WGS) entry which is preliminary data.</text>
</comment>
<feature type="domain" description="Pseudouridine synthase I TruA alpha/beta" evidence="5">
    <location>
        <begin position="306"/>
        <end position="425"/>
    </location>
</feature>
<dbReference type="InterPro" id="IPR001406">
    <property type="entry name" value="PsdUridine_synth_TruA"/>
</dbReference>
<evidence type="ECO:0000313" key="6">
    <source>
        <dbReference type="EMBL" id="RHZ52577.1"/>
    </source>
</evidence>
<dbReference type="AlphaFoldDB" id="A0A397GPW2"/>
<evidence type="ECO:0000256" key="4">
    <source>
        <dbReference type="SAM" id="MobiDB-lite"/>
    </source>
</evidence>
<evidence type="ECO:0000259" key="5">
    <source>
        <dbReference type="Pfam" id="PF01416"/>
    </source>
</evidence>
<dbReference type="GO" id="GO:0031119">
    <property type="term" value="P:tRNA pseudouridine synthesis"/>
    <property type="evidence" value="ECO:0007669"/>
    <property type="project" value="TreeGrafter"/>
</dbReference>
<dbReference type="HAMAP" id="MF_00171">
    <property type="entry name" value="TruA"/>
    <property type="match status" value="1"/>
</dbReference>